<keyword evidence="1" id="KW-1003">Cell membrane</keyword>
<dbReference type="InterPro" id="IPR003744">
    <property type="entry name" value="YhhQ"/>
</dbReference>
<evidence type="ECO:0000256" key="1">
    <source>
        <dbReference type="HAMAP-Rule" id="MF_02088"/>
    </source>
</evidence>
<keyword evidence="1" id="KW-0472">Membrane</keyword>
<dbReference type="HAMAP" id="MF_02088">
    <property type="entry name" value="Q_prec_transport"/>
    <property type="match status" value="1"/>
</dbReference>
<feature type="transmembrane region" description="Helical" evidence="1">
    <location>
        <begin position="6"/>
        <end position="25"/>
    </location>
</feature>
<dbReference type="EMBL" id="JAVDQH010000004">
    <property type="protein sequence ID" value="MDR6243580.1"/>
    <property type="molecule type" value="Genomic_DNA"/>
</dbReference>
<comment type="subcellular location">
    <subcellularLocation>
        <location evidence="1">Cell membrane</location>
        <topology evidence="1">Multi-pass membrane protein</topology>
    </subcellularLocation>
</comment>
<keyword evidence="1" id="KW-0812">Transmembrane</keyword>
<feature type="transmembrane region" description="Helical" evidence="1">
    <location>
        <begin position="124"/>
        <end position="151"/>
    </location>
</feature>
<organism evidence="2 3">
    <name type="scientific">Paenibacillus hunanensis</name>
    <dbReference type="NCBI Taxonomy" id="539262"/>
    <lineage>
        <taxon>Bacteria</taxon>
        <taxon>Bacillati</taxon>
        <taxon>Bacillota</taxon>
        <taxon>Bacilli</taxon>
        <taxon>Bacillales</taxon>
        <taxon>Paenibacillaceae</taxon>
        <taxon>Paenibacillus</taxon>
    </lineage>
</organism>
<proteinExistence type="inferred from homology"/>
<feature type="transmembrane region" description="Helical" evidence="1">
    <location>
        <begin position="172"/>
        <end position="192"/>
    </location>
</feature>
<dbReference type="Pfam" id="PF02592">
    <property type="entry name" value="Vut_1"/>
    <property type="match status" value="1"/>
</dbReference>
<comment type="function">
    <text evidence="1">Involved in the import of queuosine (Q) precursors, required for Q precursor salvage.</text>
</comment>
<dbReference type="NCBIfam" id="TIGR00697">
    <property type="entry name" value="queuosine precursor transporter"/>
    <property type="match status" value="1"/>
</dbReference>
<reference evidence="2 3" key="1">
    <citation type="submission" date="2023-07" db="EMBL/GenBank/DDBJ databases">
        <title>Genomic Encyclopedia of Type Strains, Phase IV (KMG-IV): sequencing the most valuable type-strain genomes for metagenomic binning, comparative biology and taxonomic classification.</title>
        <authorList>
            <person name="Goeker M."/>
        </authorList>
    </citation>
    <scope>NUCLEOTIDE SEQUENCE [LARGE SCALE GENOMIC DNA]</scope>
    <source>
        <strain evidence="2 3">DSM 22170</strain>
    </source>
</reference>
<keyword evidence="3" id="KW-1185">Reference proteome</keyword>
<gene>
    <name evidence="2" type="ORF">JOC58_001467</name>
</gene>
<dbReference type="Proteomes" id="UP001185028">
    <property type="component" value="Unassembled WGS sequence"/>
</dbReference>
<keyword evidence="1" id="KW-1133">Transmembrane helix</keyword>
<dbReference type="RefSeq" id="WP_188773754.1">
    <property type="nucleotide sequence ID" value="NZ_BMMB01000001.1"/>
</dbReference>
<evidence type="ECO:0000313" key="3">
    <source>
        <dbReference type="Proteomes" id="UP001185028"/>
    </source>
</evidence>
<dbReference type="PANTHER" id="PTHR34300:SF2">
    <property type="entry name" value="QUEUOSINE PRECURSOR TRANSPORTER-RELATED"/>
    <property type="match status" value="1"/>
</dbReference>
<feature type="transmembrane region" description="Helical" evidence="1">
    <location>
        <begin position="85"/>
        <end position="104"/>
    </location>
</feature>
<protein>
    <recommendedName>
        <fullName evidence="1">Probable queuosine precursor transporter</fullName>
        <shortName evidence="1">Q precursor transporter</shortName>
    </recommendedName>
</protein>
<feature type="transmembrane region" description="Helical" evidence="1">
    <location>
        <begin position="30"/>
        <end position="46"/>
    </location>
</feature>
<accession>A0ABU1IWF5</accession>
<sequence>MFNLWWGILFVLVTYTLFVLCYRLFGIKGIYGWIAIAAILANIQVIKTIELVGVVTTLGNTLYVSMYLASDLLNERFGPQVARRAVWFGFLTLIITTIVMQMALQFEVAPGVDISADAQSALELIFGQVSILLIASLTAYLVSQLLDVRLYRWLRRSFPKPEQLWIRNNGSTMISSFVDTLIFCTIAFLGIYDWSVWLQILFTTYILKFILTAAGTPFLYWARTFKAPAEDQPLLLRHGSAHSEAEREWT</sequence>
<name>A0ABU1IWF5_9BACL</name>
<keyword evidence="1" id="KW-0813">Transport</keyword>
<comment type="similarity">
    <text evidence="1">Belongs to the vitamin uptake transporter (VUT/ECF) (TC 2.A.88) family. Q precursor transporter subfamily.</text>
</comment>
<feature type="transmembrane region" description="Helical" evidence="1">
    <location>
        <begin position="198"/>
        <end position="222"/>
    </location>
</feature>
<comment type="caution">
    <text evidence="2">The sequence shown here is derived from an EMBL/GenBank/DDBJ whole genome shotgun (WGS) entry which is preliminary data.</text>
</comment>
<dbReference type="PANTHER" id="PTHR34300">
    <property type="entry name" value="QUEUOSINE PRECURSOR TRANSPORTER-RELATED"/>
    <property type="match status" value="1"/>
</dbReference>
<evidence type="ECO:0000313" key="2">
    <source>
        <dbReference type="EMBL" id="MDR6243580.1"/>
    </source>
</evidence>
<feature type="transmembrane region" description="Helical" evidence="1">
    <location>
        <begin position="52"/>
        <end position="73"/>
    </location>
</feature>